<evidence type="ECO:0000256" key="4">
    <source>
        <dbReference type="ARBA" id="ARBA00023136"/>
    </source>
</evidence>
<dbReference type="SUPFAM" id="SSF48726">
    <property type="entry name" value="Immunoglobulin"/>
    <property type="match status" value="1"/>
</dbReference>
<dbReference type="PANTHER" id="PTHR23277:SF108">
    <property type="entry name" value="FASCICLIN-3"/>
    <property type="match status" value="1"/>
</dbReference>
<dbReference type="InterPro" id="IPR013783">
    <property type="entry name" value="Ig-like_fold"/>
</dbReference>
<dbReference type="InterPro" id="IPR051427">
    <property type="entry name" value="Nectin/Nectin-like"/>
</dbReference>
<evidence type="ECO:0000256" key="2">
    <source>
        <dbReference type="ARBA" id="ARBA00022729"/>
    </source>
</evidence>
<dbReference type="AlphaFoldDB" id="A0A9Q1CDK8"/>
<gene>
    <name evidence="9" type="ORF">HOLleu_09355</name>
</gene>
<evidence type="ECO:0000313" key="9">
    <source>
        <dbReference type="EMBL" id="KAJ8042574.1"/>
    </source>
</evidence>
<sequence length="395" mass="43555">MQIVLRVASLGYILTAICPEGLHGKCTSPQYGEIGQEGIIKCVLPSSFNGVIWYDSEDTTTTSQIVLVERQSDGSFRTSGQGFDSGEYRISSNGSLIIPIVSIHHDRNFTVFSLDSNDEVFQAMVEFKTVVRPSMSVPAVNSCEEDNLCLINFNMVKTDTLTCTLSQARPAVVVSWHHQIEGNLENMFAQNNVKSDGQNTFTSTSKVNVSELINTSVRVFSCNASGPALSHGKYETIVVVYNIDIESINSHQHNILQKIVVINRSLEIPCKDHGTPMIFVWSFKGLSTSSVLAFSAQGEKRLIGNVNHTFDVLQDGTIIFEHVDYQLEGIFICTSIERGESSTFMLRVKVVGHEAEQIGKVLNICVGIFLALVFLAIASGGVWYVRKRKVSIINT</sequence>
<dbReference type="GO" id="GO:0016020">
    <property type="term" value="C:membrane"/>
    <property type="evidence" value="ECO:0007669"/>
    <property type="project" value="UniProtKB-SubCell"/>
</dbReference>
<dbReference type="PROSITE" id="PS50835">
    <property type="entry name" value="IG_LIKE"/>
    <property type="match status" value="1"/>
</dbReference>
<name>A0A9Q1CDK8_HOLLE</name>
<evidence type="ECO:0000256" key="5">
    <source>
        <dbReference type="ARBA" id="ARBA00023157"/>
    </source>
</evidence>
<keyword evidence="7" id="KW-0812">Transmembrane</keyword>
<proteinExistence type="predicted"/>
<evidence type="ECO:0000259" key="8">
    <source>
        <dbReference type="PROSITE" id="PS50835"/>
    </source>
</evidence>
<evidence type="ECO:0000256" key="7">
    <source>
        <dbReference type="SAM" id="Phobius"/>
    </source>
</evidence>
<protein>
    <recommendedName>
        <fullName evidence="8">Ig-like domain-containing protein</fullName>
    </recommendedName>
</protein>
<dbReference type="EMBL" id="JAIZAY010000004">
    <property type="protein sequence ID" value="KAJ8042574.1"/>
    <property type="molecule type" value="Genomic_DNA"/>
</dbReference>
<dbReference type="OrthoDB" id="10616474at2759"/>
<dbReference type="PANTHER" id="PTHR23277">
    <property type="entry name" value="NECTIN-RELATED"/>
    <property type="match status" value="1"/>
</dbReference>
<keyword evidence="3" id="KW-0677">Repeat</keyword>
<dbReference type="InterPro" id="IPR036179">
    <property type="entry name" value="Ig-like_dom_sf"/>
</dbReference>
<keyword evidence="7" id="KW-1133">Transmembrane helix</keyword>
<keyword evidence="5" id="KW-1015">Disulfide bond</keyword>
<comment type="subcellular location">
    <subcellularLocation>
        <location evidence="1">Membrane</location>
    </subcellularLocation>
</comment>
<evidence type="ECO:0000256" key="6">
    <source>
        <dbReference type="ARBA" id="ARBA00023180"/>
    </source>
</evidence>
<keyword evidence="6" id="KW-0325">Glycoprotein</keyword>
<dbReference type="Gene3D" id="2.60.40.10">
    <property type="entry name" value="Immunoglobulins"/>
    <property type="match status" value="2"/>
</dbReference>
<feature type="domain" description="Ig-like" evidence="8">
    <location>
        <begin position="138"/>
        <end position="238"/>
    </location>
</feature>
<keyword evidence="10" id="KW-1185">Reference proteome</keyword>
<comment type="caution">
    <text evidence="9">The sequence shown here is derived from an EMBL/GenBank/DDBJ whole genome shotgun (WGS) entry which is preliminary data.</text>
</comment>
<evidence type="ECO:0000313" key="10">
    <source>
        <dbReference type="Proteomes" id="UP001152320"/>
    </source>
</evidence>
<dbReference type="GO" id="GO:0007156">
    <property type="term" value="P:homophilic cell adhesion via plasma membrane adhesion molecules"/>
    <property type="evidence" value="ECO:0007669"/>
    <property type="project" value="TreeGrafter"/>
</dbReference>
<feature type="transmembrane region" description="Helical" evidence="7">
    <location>
        <begin position="361"/>
        <end position="385"/>
    </location>
</feature>
<keyword evidence="2" id="KW-0732">Signal</keyword>
<evidence type="ECO:0000256" key="3">
    <source>
        <dbReference type="ARBA" id="ARBA00022737"/>
    </source>
</evidence>
<organism evidence="9 10">
    <name type="scientific">Holothuria leucospilota</name>
    <name type="common">Black long sea cucumber</name>
    <name type="synonym">Mertensiothuria leucospilota</name>
    <dbReference type="NCBI Taxonomy" id="206669"/>
    <lineage>
        <taxon>Eukaryota</taxon>
        <taxon>Metazoa</taxon>
        <taxon>Echinodermata</taxon>
        <taxon>Eleutherozoa</taxon>
        <taxon>Echinozoa</taxon>
        <taxon>Holothuroidea</taxon>
        <taxon>Aspidochirotacea</taxon>
        <taxon>Aspidochirotida</taxon>
        <taxon>Holothuriidae</taxon>
        <taxon>Holothuria</taxon>
    </lineage>
</organism>
<reference evidence="9" key="1">
    <citation type="submission" date="2021-10" db="EMBL/GenBank/DDBJ databases">
        <title>Tropical sea cucumber genome reveals ecological adaptation and Cuvierian tubules defense mechanism.</title>
        <authorList>
            <person name="Chen T."/>
        </authorList>
    </citation>
    <scope>NUCLEOTIDE SEQUENCE</scope>
    <source>
        <strain evidence="9">Nanhai2018</strain>
        <tissue evidence="9">Muscle</tissue>
    </source>
</reference>
<accession>A0A9Q1CDK8</accession>
<dbReference type="Proteomes" id="UP001152320">
    <property type="component" value="Chromosome 4"/>
</dbReference>
<dbReference type="InterPro" id="IPR007110">
    <property type="entry name" value="Ig-like_dom"/>
</dbReference>
<evidence type="ECO:0000256" key="1">
    <source>
        <dbReference type="ARBA" id="ARBA00004370"/>
    </source>
</evidence>
<dbReference type="GO" id="GO:0005912">
    <property type="term" value="C:adherens junction"/>
    <property type="evidence" value="ECO:0007669"/>
    <property type="project" value="TreeGrafter"/>
</dbReference>
<keyword evidence="4 7" id="KW-0472">Membrane</keyword>
<dbReference type="GO" id="GO:0007157">
    <property type="term" value="P:heterophilic cell-cell adhesion via plasma membrane cell adhesion molecules"/>
    <property type="evidence" value="ECO:0007669"/>
    <property type="project" value="TreeGrafter"/>
</dbReference>